<keyword evidence="4" id="KW-0804">Transcription</keyword>
<dbReference type="InterPro" id="IPR018060">
    <property type="entry name" value="HTH_AraC"/>
</dbReference>
<dbReference type="PANTHER" id="PTHR43547">
    <property type="entry name" value="TWO-COMPONENT HISTIDINE KINASE"/>
    <property type="match status" value="1"/>
</dbReference>
<organism evidence="8 9">
    <name type="scientific">Albibacterium profundi</name>
    <dbReference type="NCBI Taxonomy" id="3134906"/>
    <lineage>
        <taxon>Bacteria</taxon>
        <taxon>Pseudomonadati</taxon>
        <taxon>Bacteroidota</taxon>
        <taxon>Sphingobacteriia</taxon>
        <taxon>Sphingobacteriales</taxon>
        <taxon>Sphingobacteriaceae</taxon>
        <taxon>Albibacterium</taxon>
    </lineage>
</organism>
<keyword evidence="2" id="KW-0805">Transcription regulation</keyword>
<name>A0ABV5CB24_9SPHI</name>
<evidence type="ECO:0000259" key="6">
    <source>
        <dbReference type="PROSITE" id="PS01124"/>
    </source>
</evidence>
<dbReference type="Pfam" id="PF00072">
    <property type="entry name" value="Response_reg"/>
    <property type="match status" value="1"/>
</dbReference>
<dbReference type="InterPro" id="IPR011006">
    <property type="entry name" value="CheY-like_superfamily"/>
</dbReference>
<evidence type="ECO:0000256" key="1">
    <source>
        <dbReference type="ARBA" id="ARBA00022553"/>
    </source>
</evidence>
<dbReference type="Pfam" id="PF12833">
    <property type="entry name" value="HTH_18"/>
    <property type="match status" value="1"/>
</dbReference>
<sequence>METKQRTKPLILVIDDNPEILDFLVDDLSEAYEVLQALDARSALKLLNEHNVQLIICDIMMPEMDGYEFCRIVKSEISHSHIPIILLTAKNTLQSKIKGLEQGADVYIEKPFSVAHLNAQIQSLIANRNKLRDYFVESPLVHLRTMARSKADKSFLEQLNGTIEEHMTDIHFDVEHLADLMCMSRTTLYRKINAISDLTPNDFINLARLKKAAILLGEGQLKVYEISERVGYSSQTQFGRNFHKQFGITPSQFIGKPLSELRPTNEYDL</sequence>
<dbReference type="Gene3D" id="3.40.50.2300">
    <property type="match status" value="1"/>
</dbReference>
<dbReference type="InterPro" id="IPR020449">
    <property type="entry name" value="Tscrpt_reg_AraC-type_HTH"/>
</dbReference>
<dbReference type="SUPFAM" id="SSF52172">
    <property type="entry name" value="CheY-like"/>
    <property type="match status" value="1"/>
</dbReference>
<dbReference type="PANTHER" id="PTHR43547:SF2">
    <property type="entry name" value="HYBRID SIGNAL TRANSDUCTION HISTIDINE KINASE C"/>
    <property type="match status" value="1"/>
</dbReference>
<reference evidence="8 9" key="1">
    <citation type="submission" date="2024-04" db="EMBL/GenBank/DDBJ databases">
        <title>Albibacterium profundi sp. nov., isolated from sediment of the Challenger Deep of Mariana Trench.</title>
        <authorList>
            <person name="Wang Y."/>
        </authorList>
    </citation>
    <scope>NUCLEOTIDE SEQUENCE [LARGE SCALE GENOMIC DNA]</scope>
    <source>
        <strain evidence="8 9">RHL897</strain>
    </source>
</reference>
<dbReference type="SMART" id="SM00342">
    <property type="entry name" value="HTH_ARAC"/>
    <property type="match status" value="1"/>
</dbReference>
<evidence type="ECO:0000256" key="5">
    <source>
        <dbReference type="PROSITE-ProRule" id="PRU00169"/>
    </source>
</evidence>
<evidence type="ECO:0000313" key="8">
    <source>
        <dbReference type="EMBL" id="MFB5944746.1"/>
    </source>
</evidence>
<dbReference type="Proteomes" id="UP001580928">
    <property type="component" value="Unassembled WGS sequence"/>
</dbReference>
<evidence type="ECO:0000256" key="2">
    <source>
        <dbReference type="ARBA" id="ARBA00023015"/>
    </source>
</evidence>
<proteinExistence type="predicted"/>
<accession>A0ABV5CB24</accession>
<dbReference type="SUPFAM" id="SSF46689">
    <property type="entry name" value="Homeodomain-like"/>
    <property type="match status" value="1"/>
</dbReference>
<dbReference type="CDD" id="cd17574">
    <property type="entry name" value="REC_OmpR"/>
    <property type="match status" value="1"/>
</dbReference>
<feature type="modified residue" description="4-aspartylphosphate" evidence="5">
    <location>
        <position position="58"/>
    </location>
</feature>
<dbReference type="EMBL" id="JBBVGT010000002">
    <property type="protein sequence ID" value="MFB5944746.1"/>
    <property type="molecule type" value="Genomic_DNA"/>
</dbReference>
<dbReference type="Gene3D" id="1.10.10.60">
    <property type="entry name" value="Homeodomain-like"/>
    <property type="match status" value="1"/>
</dbReference>
<dbReference type="InterPro" id="IPR009057">
    <property type="entry name" value="Homeodomain-like_sf"/>
</dbReference>
<protein>
    <submittedName>
        <fullName evidence="8">Response regulator</fullName>
    </submittedName>
</protein>
<gene>
    <name evidence="8" type="ORF">WKR92_02755</name>
</gene>
<keyword evidence="9" id="KW-1185">Reference proteome</keyword>
<comment type="caution">
    <text evidence="8">The sequence shown here is derived from an EMBL/GenBank/DDBJ whole genome shotgun (WGS) entry which is preliminary data.</text>
</comment>
<dbReference type="RefSeq" id="WP_375556307.1">
    <property type="nucleotide sequence ID" value="NZ_JBBVGT010000002.1"/>
</dbReference>
<feature type="domain" description="Response regulatory" evidence="7">
    <location>
        <begin position="10"/>
        <end position="125"/>
    </location>
</feature>
<keyword evidence="1 5" id="KW-0597">Phosphoprotein</keyword>
<evidence type="ECO:0000256" key="3">
    <source>
        <dbReference type="ARBA" id="ARBA00023125"/>
    </source>
</evidence>
<evidence type="ECO:0000256" key="4">
    <source>
        <dbReference type="ARBA" id="ARBA00023163"/>
    </source>
</evidence>
<dbReference type="InterPro" id="IPR001789">
    <property type="entry name" value="Sig_transdc_resp-reg_receiver"/>
</dbReference>
<dbReference type="PRINTS" id="PR00032">
    <property type="entry name" value="HTHARAC"/>
</dbReference>
<feature type="domain" description="HTH araC/xylS-type" evidence="6">
    <location>
        <begin position="157"/>
        <end position="256"/>
    </location>
</feature>
<dbReference type="SMART" id="SM00448">
    <property type="entry name" value="REC"/>
    <property type="match status" value="1"/>
</dbReference>
<evidence type="ECO:0000313" key="9">
    <source>
        <dbReference type="Proteomes" id="UP001580928"/>
    </source>
</evidence>
<dbReference type="PROSITE" id="PS01124">
    <property type="entry name" value="HTH_ARAC_FAMILY_2"/>
    <property type="match status" value="1"/>
</dbReference>
<keyword evidence="3" id="KW-0238">DNA-binding</keyword>
<dbReference type="PROSITE" id="PS50110">
    <property type="entry name" value="RESPONSE_REGULATORY"/>
    <property type="match status" value="1"/>
</dbReference>
<evidence type="ECO:0000259" key="7">
    <source>
        <dbReference type="PROSITE" id="PS50110"/>
    </source>
</evidence>